<evidence type="ECO:0000313" key="8">
    <source>
        <dbReference type="Proteomes" id="UP000219338"/>
    </source>
</evidence>
<gene>
    <name evidence="7" type="ORF">ARMOST_10191</name>
</gene>
<evidence type="ECO:0000256" key="4">
    <source>
        <dbReference type="ARBA" id="ARBA00022833"/>
    </source>
</evidence>
<dbReference type="GO" id="GO:0008270">
    <property type="term" value="F:zinc ion binding"/>
    <property type="evidence" value="ECO:0007669"/>
    <property type="project" value="UniProtKB-KW"/>
</dbReference>
<reference evidence="8" key="1">
    <citation type="journal article" date="2017" name="Nat. Ecol. Evol.">
        <title>Genome expansion and lineage-specific genetic innovations in the forest pathogenic fungi Armillaria.</title>
        <authorList>
            <person name="Sipos G."/>
            <person name="Prasanna A.N."/>
            <person name="Walter M.C."/>
            <person name="O'Connor E."/>
            <person name="Balint B."/>
            <person name="Krizsan K."/>
            <person name="Kiss B."/>
            <person name="Hess J."/>
            <person name="Varga T."/>
            <person name="Slot J."/>
            <person name="Riley R."/>
            <person name="Boka B."/>
            <person name="Rigling D."/>
            <person name="Barry K."/>
            <person name="Lee J."/>
            <person name="Mihaltcheva S."/>
            <person name="LaButti K."/>
            <person name="Lipzen A."/>
            <person name="Waldron R."/>
            <person name="Moloney N.M."/>
            <person name="Sperisen C."/>
            <person name="Kredics L."/>
            <person name="Vagvoelgyi C."/>
            <person name="Patrignani A."/>
            <person name="Fitzpatrick D."/>
            <person name="Nagy I."/>
            <person name="Doyle S."/>
            <person name="Anderson J.B."/>
            <person name="Grigoriev I.V."/>
            <person name="Gueldener U."/>
            <person name="Muensterkoetter M."/>
            <person name="Nagy L.G."/>
        </authorList>
    </citation>
    <scope>NUCLEOTIDE SEQUENCE [LARGE SCALE GENOMIC DNA]</scope>
    <source>
        <strain evidence="8">C18/9</strain>
    </source>
</reference>
<evidence type="ECO:0000256" key="3">
    <source>
        <dbReference type="ARBA" id="ARBA00022771"/>
    </source>
</evidence>
<dbReference type="EMBL" id="FUEG01000007">
    <property type="protein sequence ID" value="SJL06849.1"/>
    <property type="molecule type" value="Genomic_DNA"/>
</dbReference>
<evidence type="ECO:0000256" key="2">
    <source>
        <dbReference type="ARBA" id="ARBA00022723"/>
    </source>
</evidence>
<dbReference type="InterPro" id="IPR008906">
    <property type="entry name" value="HATC_C_dom"/>
</dbReference>
<dbReference type="GO" id="GO:0005634">
    <property type="term" value="C:nucleus"/>
    <property type="evidence" value="ECO:0007669"/>
    <property type="project" value="UniProtKB-SubCell"/>
</dbReference>
<keyword evidence="8" id="KW-1185">Reference proteome</keyword>
<dbReference type="Proteomes" id="UP000219338">
    <property type="component" value="Unassembled WGS sequence"/>
</dbReference>
<dbReference type="AlphaFoldDB" id="A0A284RDJ6"/>
<keyword evidence="2" id="KW-0479">Metal-binding</keyword>
<dbReference type="Pfam" id="PF05699">
    <property type="entry name" value="Dimer_Tnp_hAT"/>
    <property type="match status" value="1"/>
</dbReference>
<dbReference type="SUPFAM" id="SSF53098">
    <property type="entry name" value="Ribonuclease H-like"/>
    <property type="match status" value="1"/>
</dbReference>
<comment type="subcellular location">
    <subcellularLocation>
        <location evidence="1">Nucleus</location>
    </subcellularLocation>
</comment>
<evidence type="ECO:0000313" key="7">
    <source>
        <dbReference type="EMBL" id="SJL06849.1"/>
    </source>
</evidence>
<dbReference type="PANTHER" id="PTHR46481">
    <property type="entry name" value="ZINC FINGER BED DOMAIN-CONTAINING PROTEIN 4"/>
    <property type="match status" value="1"/>
</dbReference>
<dbReference type="InterPro" id="IPR012337">
    <property type="entry name" value="RNaseH-like_sf"/>
</dbReference>
<keyword evidence="3" id="KW-0863">Zinc-finger</keyword>
<keyword evidence="5" id="KW-0539">Nucleus</keyword>
<evidence type="ECO:0000256" key="5">
    <source>
        <dbReference type="ARBA" id="ARBA00023242"/>
    </source>
</evidence>
<name>A0A284RDJ6_ARMOS</name>
<accession>A0A284RDJ6</accession>
<evidence type="ECO:0000259" key="6">
    <source>
        <dbReference type="Pfam" id="PF05699"/>
    </source>
</evidence>
<keyword evidence="4" id="KW-0862">Zinc</keyword>
<dbReference type="OrthoDB" id="1715602at2759"/>
<dbReference type="GO" id="GO:0046983">
    <property type="term" value="F:protein dimerization activity"/>
    <property type="evidence" value="ECO:0007669"/>
    <property type="project" value="InterPro"/>
</dbReference>
<evidence type="ECO:0000256" key="1">
    <source>
        <dbReference type="ARBA" id="ARBA00004123"/>
    </source>
</evidence>
<dbReference type="STRING" id="47428.A0A284RDJ6"/>
<proteinExistence type="predicted"/>
<organism evidence="7 8">
    <name type="scientific">Armillaria ostoyae</name>
    <name type="common">Armillaria root rot fungus</name>
    <dbReference type="NCBI Taxonomy" id="47428"/>
    <lineage>
        <taxon>Eukaryota</taxon>
        <taxon>Fungi</taxon>
        <taxon>Dikarya</taxon>
        <taxon>Basidiomycota</taxon>
        <taxon>Agaricomycotina</taxon>
        <taxon>Agaricomycetes</taxon>
        <taxon>Agaricomycetidae</taxon>
        <taxon>Agaricales</taxon>
        <taxon>Marasmiineae</taxon>
        <taxon>Physalacriaceae</taxon>
        <taxon>Armillaria</taxon>
    </lineage>
</organism>
<protein>
    <recommendedName>
        <fullName evidence="6">HAT C-terminal dimerisation domain-containing protein</fullName>
    </recommendedName>
</protein>
<sequence length="141" mass="15727">MFNNLCNAPPTASTNQDKLARYLAAPTEAVGDVIAWWFKNRKMYPCLSHMALDYLSIPATSVDIERVFSHGRLLLPHVCNRLTAQMTCALMCLSNRSRLGFIEDDDVLAIASLLEVPEDEGAKEGDVLMPEGWDTILVEQE</sequence>
<dbReference type="PANTHER" id="PTHR46481:SF10">
    <property type="entry name" value="ZINC FINGER BED DOMAIN-CONTAINING PROTEIN 39"/>
    <property type="match status" value="1"/>
</dbReference>
<dbReference type="InterPro" id="IPR052035">
    <property type="entry name" value="ZnF_BED_domain_contain"/>
</dbReference>
<dbReference type="OMA" id="WWHENRL"/>
<feature type="domain" description="HAT C-terminal dimerisation" evidence="6">
    <location>
        <begin position="21"/>
        <end position="94"/>
    </location>
</feature>